<dbReference type="SUPFAM" id="SSF103473">
    <property type="entry name" value="MFS general substrate transporter"/>
    <property type="match status" value="1"/>
</dbReference>
<evidence type="ECO:0000256" key="9">
    <source>
        <dbReference type="ARBA" id="ARBA00037295"/>
    </source>
</evidence>
<reference evidence="13 14" key="1">
    <citation type="journal article" date="2018" name="Int. J. Syst. Evol. Microbiol.">
        <title>Epidermidibacterium keratini gen. nov., sp. nov., a member of the family Sporichthyaceae, isolated from keratin epidermis.</title>
        <authorList>
            <person name="Lee D.G."/>
            <person name="Trujillo M.E."/>
            <person name="Kang S."/>
            <person name="Nam J.J."/>
            <person name="Kim Y.J."/>
        </authorList>
    </citation>
    <scope>NUCLEOTIDE SEQUENCE [LARGE SCALE GENOMIC DNA]</scope>
    <source>
        <strain evidence="13 14">EPI-7</strain>
    </source>
</reference>
<accession>A0A7L4YS51</accession>
<feature type="transmembrane region" description="Helical" evidence="11">
    <location>
        <begin position="70"/>
        <end position="93"/>
    </location>
</feature>
<dbReference type="FunFam" id="1.20.1250.20:FF:000001">
    <property type="entry name" value="Dicarboxylate MFS transporter"/>
    <property type="match status" value="1"/>
</dbReference>
<keyword evidence="5 11" id="KW-0812">Transmembrane</keyword>
<sequence length="444" mass="48596">MSESTSEHHRPNESRDVEVDLHDGEKHVLPVRTLVAASVGNAVEWYDWTVYATFSIYFATQIFPSDNPTAAFLGTFTTYALAFFFRPLGGMILGRYADTHGRKKAMMLTILLMAGGSFIIAILPTFDAVGWLAPILLLLARIGQGMSLGGEVSNASAYLAEIAPKDRRGRYSSFFYISTGSAVLIASLFGAFLSATLSDDALNSWGWRIPFVIGGLLGLVGLWLRRSMSETEQFEANKGTAERVQNPLMQTLKHYPKQVAQLIAFTLLSTLCYYAFFSAITPYAVNSREADDTQTFVALSIATALFVALQYPFGALSDKFGRKPQMLVWSAAIALLIVPLSWLIGPGFWNMLIVFSVGLGFYAMLTSIAPAIMSELFPTHLRGLGIGAWYNLTVAMFGGTAPLVITWLADRGQGDLFFWYVAIAAVIAFVGILTLKETKGKVLD</sequence>
<evidence type="ECO:0000256" key="2">
    <source>
        <dbReference type="ARBA" id="ARBA00008240"/>
    </source>
</evidence>
<feature type="transmembrane region" description="Helical" evidence="11">
    <location>
        <begin position="105"/>
        <end position="123"/>
    </location>
</feature>
<dbReference type="InterPro" id="IPR036259">
    <property type="entry name" value="MFS_trans_sf"/>
</dbReference>
<feature type="transmembrane region" description="Helical" evidence="11">
    <location>
        <begin position="205"/>
        <end position="224"/>
    </location>
</feature>
<keyword evidence="4" id="KW-1003">Cell membrane</keyword>
<name>A0A7L4YS51_9ACTN</name>
<dbReference type="Gene3D" id="1.20.1250.20">
    <property type="entry name" value="MFS general substrate transporter like domains"/>
    <property type="match status" value="2"/>
</dbReference>
<dbReference type="InterPro" id="IPR011701">
    <property type="entry name" value="MFS"/>
</dbReference>
<evidence type="ECO:0000256" key="5">
    <source>
        <dbReference type="ARBA" id="ARBA00022692"/>
    </source>
</evidence>
<dbReference type="Proteomes" id="UP000463857">
    <property type="component" value="Chromosome"/>
</dbReference>
<dbReference type="InterPro" id="IPR051084">
    <property type="entry name" value="H+-coupled_symporters"/>
</dbReference>
<dbReference type="EMBL" id="CP047156">
    <property type="protein sequence ID" value="QHC02081.1"/>
    <property type="molecule type" value="Genomic_DNA"/>
</dbReference>
<feature type="domain" description="Major facilitator superfamily (MFS) profile" evidence="12">
    <location>
        <begin position="33"/>
        <end position="439"/>
    </location>
</feature>
<feature type="transmembrane region" description="Helical" evidence="11">
    <location>
        <begin position="417"/>
        <end position="435"/>
    </location>
</feature>
<evidence type="ECO:0000256" key="10">
    <source>
        <dbReference type="ARBA" id="ARBA00039918"/>
    </source>
</evidence>
<dbReference type="GO" id="GO:0015293">
    <property type="term" value="F:symporter activity"/>
    <property type="evidence" value="ECO:0007669"/>
    <property type="project" value="UniProtKB-KW"/>
</dbReference>
<dbReference type="InterPro" id="IPR020846">
    <property type="entry name" value="MFS_dom"/>
</dbReference>
<dbReference type="PROSITE" id="PS50850">
    <property type="entry name" value="MFS"/>
    <property type="match status" value="1"/>
</dbReference>
<feature type="transmembrane region" description="Helical" evidence="11">
    <location>
        <begin position="384"/>
        <end position="405"/>
    </location>
</feature>
<dbReference type="AlphaFoldDB" id="A0A7L4YS51"/>
<feature type="transmembrane region" description="Helical" evidence="11">
    <location>
        <begin position="173"/>
        <end position="193"/>
    </location>
</feature>
<dbReference type="InParanoid" id="A0A7L4YS51"/>
<comment type="function">
    <text evidence="9">May be a proton symporter involved in the uptake of osmolytes such as proline and glycine betaine.</text>
</comment>
<dbReference type="GO" id="GO:0005886">
    <property type="term" value="C:plasma membrane"/>
    <property type="evidence" value="ECO:0007669"/>
    <property type="project" value="UniProtKB-SubCell"/>
</dbReference>
<evidence type="ECO:0000256" key="11">
    <source>
        <dbReference type="SAM" id="Phobius"/>
    </source>
</evidence>
<dbReference type="KEGG" id="eke:EK0264_18600"/>
<feature type="transmembrane region" description="Helical" evidence="11">
    <location>
        <begin position="129"/>
        <end position="152"/>
    </location>
</feature>
<evidence type="ECO:0000313" key="14">
    <source>
        <dbReference type="Proteomes" id="UP000463857"/>
    </source>
</evidence>
<evidence type="ECO:0000256" key="6">
    <source>
        <dbReference type="ARBA" id="ARBA00022847"/>
    </source>
</evidence>
<organism evidence="13 14">
    <name type="scientific">Epidermidibacterium keratini</name>
    <dbReference type="NCBI Taxonomy" id="1891644"/>
    <lineage>
        <taxon>Bacteria</taxon>
        <taxon>Bacillati</taxon>
        <taxon>Actinomycetota</taxon>
        <taxon>Actinomycetes</taxon>
        <taxon>Sporichthyales</taxon>
        <taxon>Sporichthyaceae</taxon>
        <taxon>Epidermidibacterium</taxon>
    </lineage>
</organism>
<evidence type="ECO:0000256" key="3">
    <source>
        <dbReference type="ARBA" id="ARBA00022448"/>
    </source>
</evidence>
<comment type="subcellular location">
    <subcellularLocation>
        <location evidence="1">Cell membrane</location>
        <topology evidence="1">Multi-pass membrane protein</topology>
    </subcellularLocation>
</comment>
<evidence type="ECO:0000256" key="4">
    <source>
        <dbReference type="ARBA" id="ARBA00022475"/>
    </source>
</evidence>
<keyword evidence="8 11" id="KW-0472">Membrane</keyword>
<keyword evidence="3" id="KW-0813">Transport</keyword>
<evidence type="ECO:0000256" key="7">
    <source>
        <dbReference type="ARBA" id="ARBA00022989"/>
    </source>
</evidence>
<keyword evidence="6" id="KW-0769">Symport</keyword>
<dbReference type="FunCoup" id="A0A7L4YS51">
    <property type="interactions" value="39"/>
</dbReference>
<feature type="transmembrane region" description="Helical" evidence="11">
    <location>
        <begin position="296"/>
        <end position="314"/>
    </location>
</feature>
<dbReference type="PANTHER" id="PTHR43528:SF1">
    <property type="entry name" value="ALPHA-KETOGLUTARATE PERMEASE"/>
    <property type="match status" value="1"/>
</dbReference>
<evidence type="ECO:0000256" key="8">
    <source>
        <dbReference type="ARBA" id="ARBA00023136"/>
    </source>
</evidence>
<gene>
    <name evidence="13" type="ORF">EK0264_18600</name>
</gene>
<protein>
    <recommendedName>
        <fullName evidence="10">Putative proline/betaine transporter</fullName>
    </recommendedName>
</protein>
<feature type="transmembrane region" description="Helical" evidence="11">
    <location>
        <begin position="259"/>
        <end position="276"/>
    </location>
</feature>
<comment type="similarity">
    <text evidence="2">Belongs to the major facilitator superfamily. Metabolite:H+ Symporter (MHS) family (TC 2.A.1.6) family.</text>
</comment>
<evidence type="ECO:0000259" key="12">
    <source>
        <dbReference type="PROSITE" id="PS50850"/>
    </source>
</evidence>
<dbReference type="OrthoDB" id="9066401at2"/>
<dbReference type="Pfam" id="PF07690">
    <property type="entry name" value="MFS_1"/>
    <property type="match status" value="1"/>
</dbReference>
<dbReference type="PANTHER" id="PTHR43528">
    <property type="entry name" value="ALPHA-KETOGLUTARATE PERMEASE"/>
    <property type="match status" value="1"/>
</dbReference>
<evidence type="ECO:0000313" key="13">
    <source>
        <dbReference type="EMBL" id="QHC02081.1"/>
    </source>
</evidence>
<keyword evidence="14" id="KW-1185">Reference proteome</keyword>
<evidence type="ECO:0000256" key="1">
    <source>
        <dbReference type="ARBA" id="ARBA00004651"/>
    </source>
</evidence>
<feature type="transmembrane region" description="Helical" evidence="11">
    <location>
        <begin position="351"/>
        <end position="372"/>
    </location>
</feature>
<feature type="transmembrane region" description="Helical" evidence="11">
    <location>
        <begin position="326"/>
        <end position="345"/>
    </location>
</feature>
<keyword evidence="7 11" id="KW-1133">Transmembrane helix</keyword>
<proteinExistence type="inferred from homology"/>